<dbReference type="GO" id="GO:0006310">
    <property type="term" value="P:DNA recombination"/>
    <property type="evidence" value="ECO:0007669"/>
    <property type="project" value="UniProtKB-KW"/>
</dbReference>
<evidence type="ECO:0000256" key="4">
    <source>
        <dbReference type="ARBA" id="ARBA00023172"/>
    </source>
</evidence>
<feature type="domain" description="Tyr recombinase" evidence="6">
    <location>
        <begin position="115"/>
        <end position="310"/>
    </location>
</feature>
<evidence type="ECO:0000313" key="9">
    <source>
        <dbReference type="Proteomes" id="UP000318626"/>
    </source>
</evidence>
<dbReference type="AlphaFoldDB" id="A0A518C5E4"/>
<dbReference type="EMBL" id="CP036289">
    <property type="protein sequence ID" value="QDU74450.1"/>
    <property type="molecule type" value="Genomic_DNA"/>
</dbReference>
<name>A0A518C5E4_9BACT</name>
<dbReference type="Proteomes" id="UP000318626">
    <property type="component" value="Chromosome"/>
</dbReference>
<organism evidence="8 9">
    <name type="scientific">Bremerella volcania</name>
    <dbReference type="NCBI Taxonomy" id="2527984"/>
    <lineage>
        <taxon>Bacteria</taxon>
        <taxon>Pseudomonadati</taxon>
        <taxon>Planctomycetota</taxon>
        <taxon>Planctomycetia</taxon>
        <taxon>Pirellulales</taxon>
        <taxon>Pirellulaceae</taxon>
        <taxon>Bremerella</taxon>
    </lineage>
</organism>
<dbReference type="Pfam" id="PF13102">
    <property type="entry name" value="Phage_int_SAM_5"/>
    <property type="match status" value="1"/>
</dbReference>
<dbReference type="Gene3D" id="1.10.443.10">
    <property type="entry name" value="Intergrase catalytic core"/>
    <property type="match status" value="1"/>
</dbReference>
<comment type="similarity">
    <text evidence="1">Belongs to the 'phage' integrase family.</text>
</comment>
<evidence type="ECO:0000259" key="7">
    <source>
        <dbReference type="PROSITE" id="PS51900"/>
    </source>
</evidence>
<evidence type="ECO:0000313" key="8">
    <source>
        <dbReference type="EMBL" id="QDU74450.1"/>
    </source>
</evidence>
<dbReference type="PROSITE" id="PS51898">
    <property type="entry name" value="TYR_RECOMBINASE"/>
    <property type="match status" value="1"/>
</dbReference>
<reference evidence="9" key="1">
    <citation type="submission" date="2019-02" db="EMBL/GenBank/DDBJ databases">
        <title>Deep-cultivation of Planctomycetes and their phenomic and genomic characterization uncovers novel biology.</title>
        <authorList>
            <person name="Wiegand S."/>
            <person name="Jogler M."/>
            <person name="Boedeker C."/>
            <person name="Pinto D."/>
            <person name="Vollmers J."/>
            <person name="Rivas-Marin E."/>
            <person name="Kohn T."/>
            <person name="Peeters S.H."/>
            <person name="Heuer A."/>
            <person name="Rast P."/>
            <person name="Oberbeckmann S."/>
            <person name="Bunk B."/>
            <person name="Jeske O."/>
            <person name="Meyerdierks A."/>
            <person name="Storesund J.E."/>
            <person name="Kallscheuer N."/>
            <person name="Luecker S."/>
            <person name="Lage O.M."/>
            <person name="Pohl T."/>
            <person name="Merkel B.J."/>
            <person name="Hornburger P."/>
            <person name="Mueller R.-W."/>
            <person name="Bruemmer F."/>
            <person name="Labrenz M."/>
            <person name="Spormann A.M."/>
            <person name="Op den Camp H."/>
            <person name="Overmann J."/>
            <person name="Amann R."/>
            <person name="Jetten M.S.M."/>
            <person name="Mascher T."/>
            <person name="Medema M.H."/>
            <person name="Devos D.P."/>
            <person name="Kaster A.-K."/>
            <person name="Ovreas L."/>
            <person name="Rohde M."/>
            <person name="Galperin M.Y."/>
            <person name="Jogler C."/>
        </authorList>
    </citation>
    <scope>NUCLEOTIDE SEQUENCE [LARGE SCALE GENOMIC DNA]</scope>
    <source>
        <strain evidence="9">Pan97</strain>
    </source>
</reference>
<dbReference type="RefSeq" id="WP_144971412.1">
    <property type="nucleotide sequence ID" value="NZ_CP036289.1"/>
</dbReference>
<keyword evidence="2" id="KW-0229">DNA integration</keyword>
<evidence type="ECO:0000256" key="2">
    <source>
        <dbReference type="ARBA" id="ARBA00022908"/>
    </source>
</evidence>
<evidence type="ECO:0000259" key="6">
    <source>
        <dbReference type="PROSITE" id="PS51898"/>
    </source>
</evidence>
<dbReference type="KEGG" id="bvo:Pan97_14580"/>
<dbReference type="InterPro" id="IPR044068">
    <property type="entry name" value="CB"/>
</dbReference>
<dbReference type="GO" id="GO:0003677">
    <property type="term" value="F:DNA binding"/>
    <property type="evidence" value="ECO:0007669"/>
    <property type="project" value="UniProtKB-UniRule"/>
</dbReference>
<dbReference type="CDD" id="cd00397">
    <property type="entry name" value="DNA_BRE_C"/>
    <property type="match status" value="1"/>
</dbReference>
<dbReference type="Pfam" id="PF00589">
    <property type="entry name" value="Phage_integrase"/>
    <property type="match status" value="1"/>
</dbReference>
<dbReference type="SUPFAM" id="SSF56349">
    <property type="entry name" value="DNA breaking-rejoining enzymes"/>
    <property type="match status" value="1"/>
</dbReference>
<dbReference type="PROSITE" id="PS51900">
    <property type="entry name" value="CB"/>
    <property type="match status" value="1"/>
</dbReference>
<feature type="domain" description="Core-binding (CB)" evidence="7">
    <location>
        <begin position="7"/>
        <end position="96"/>
    </location>
</feature>
<protein>
    <submittedName>
        <fullName evidence="8">Site-specific tyrosine recombinase XerC</fullName>
    </submittedName>
</protein>
<dbReference type="InterPro" id="IPR011010">
    <property type="entry name" value="DNA_brk_join_enz"/>
</dbReference>
<keyword evidence="4" id="KW-0233">DNA recombination</keyword>
<dbReference type="PANTHER" id="PTHR30349">
    <property type="entry name" value="PHAGE INTEGRASE-RELATED"/>
    <property type="match status" value="1"/>
</dbReference>
<dbReference type="GO" id="GO:0015074">
    <property type="term" value="P:DNA integration"/>
    <property type="evidence" value="ECO:0007669"/>
    <property type="project" value="UniProtKB-KW"/>
</dbReference>
<dbReference type="OrthoDB" id="249527at2"/>
<gene>
    <name evidence="8" type="ORF">Pan97_14580</name>
</gene>
<dbReference type="PANTHER" id="PTHR30349:SF41">
    <property type="entry name" value="INTEGRASE_RECOMBINASE PROTEIN MJ0367-RELATED"/>
    <property type="match status" value="1"/>
</dbReference>
<evidence type="ECO:0000256" key="1">
    <source>
        <dbReference type="ARBA" id="ARBA00008857"/>
    </source>
</evidence>
<accession>A0A518C5E4</accession>
<dbReference type="Gene3D" id="1.10.150.130">
    <property type="match status" value="1"/>
</dbReference>
<proteinExistence type="inferred from homology"/>
<sequence length="338" mass="38671">MKWTPDTTLTDFYELCYRRQKHAGKSPNTVTDYRVAIRRYRAYFEAAGQSIEPKLSHLTDDYLSDFQAWYVDDLDRAPETPNKYARNIKAIWRYAKRKGAIDYLPDVDRLPTPKHARKTWTPAEFDRLLTAASQLPGDFGGVPAAVFWRAIIMVVTNTASRINAIMQLKVSDVDFEREKISIDHDHTKDNADHRPPLLPVTAEAIRQLLACRPAKRSDRLFACWPYDEHADRNWDTLRDHYKKLLAQAELPASRKFLFHCLRAYTLTRIAAKYGIEAARQFVKHSSLSVTMAYIDFDQIEGTVDIKQVFPEFSGTRPPTPPAPGGPQLRVFRGDAAAG</sequence>
<dbReference type="InterPro" id="IPR025269">
    <property type="entry name" value="SAM-like_dom"/>
</dbReference>
<dbReference type="InterPro" id="IPR010998">
    <property type="entry name" value="Integrase_recombinase_N"/>
</dbReference>
<dbReference type="InterPro" id="IPR002104">
    <property type="entry name" value="Integrase_catalytic"/>
</dbReference>
<dbReference type="InterPro" id="IPR013762">
    <property type="entry name" value="Integrase-like_cat_sf"/>
</dbReference>
<dbReference type="InterPro" id="IPR050090">
    <property type="entry name" value="Tyrosine_recombinase_XerCD"/>
</dbReference>
<keyword evidence="9" id="KW-1185">Reference proteome</keyword>
<keyword evidence="3 5" id="KW-0238">DNA-binding</keyword>
<evidence type="ECO:0000256" key="5">
    <source>
        <dbReference type="PROSITE-ProRule" id="PRU01248"/>
    </source>
</evidence>
<evidence type="ECO:0000256" key="3">
    <source>
        <dbReference type="ARBA" id="ARBA00023125"/>
    </source>
</evidence>